<proteinExistence type="predicted"/>
<gene>
    <name evidence="1" type="ORF">G4L40_01555</name>
</gene>
<evidence type="ECO:0000313" key="1">
    <source>
        <dbReference type="EMBL" id="NHM03383.1"/>
    </source>
</evidence>
<name>A0ABX0I873_9FLAO</name>
<comment type="caution">
    <text evidence="1">The sequence shown here is derived from an EMBL/GenBank/DDBJ whole genome shotgun (WGS) entry which is preliminary data.</text>
</comment>
<reference evidence="1 2" key="1">
    <citation type="submission" date="2020-02" db="EMBL/GenBank/DDBJ databases">
        <authorList>
            <person name="Chen W.-M."/>
        </authorList>
    </citation>
    <scope>NUCLEOTIDE SEQUENCE [LARGE SCALE GENOMIC DNA]</scope>
    <source>
        <strain evidence="1 2">TWA-26</strain>
    </source>
</reference>
<keyword evidence="2" id="KW-1185">Reference proteome</keyword>
<dbReference type="RefSeq" id="WP_166235331.1">
    <property type="nucleotide sequence ID" value="NZ_JAAJBV010000001.1"/>
</dbReference>
<sequence length="191" mass="22327">MKRIYEFDSIKNETLEGNFKLQNDSLVCYGDFNFNGFIKNNFIESNQEYEKYEIIKSKIKSNSKIDFKRFPTYTTFTFDKSKEYNRFNETAIPYELTENDLLKIDSILPICMNKTENFEGKQNADDYSKQCIATKNRKGEIEVWVNCACDGMSKDSFKYFIGTVHDGGPCFFKLKINLTKIECFDVFVNGS</sequence>
<accession>A0ABX0I873</accession>
<dbReference type="EMBL" id="JAAJBV010000001">
    <property type="protein sequence ID" value="NHM03383.1"/>
    <property type="molecule type" value="Genomic_DNA"/>
</dbReference>
<dbReference type="Proteomes" id="UP000761423">
    <property type="component" value="Unassembled WGS sequence"/>
</dbReference>
<organism evidence="1 2">
    <name type="scientific">Flavobacterium celericrescens</name>
    <dbReference type="NCBI Taxonomy" id="2709780"/>
    <lineage>
        <taxon>Bacteria</taxon>
        <taxon>Pseudomonadati</taxon>
        <taxon>Bacteroidota</taxon>
        <taxon>Flavobacteriia</taxon>
        <taxon>Flavobacteriales</taxon>
        <taxon>Flavobacteriaceae</taxon>
        <taxon>Flavobacterium</taxon>
    </lineage>
</organism>
<evidence type="ECO:0000313" key="2">
    <source>
        <dbReference type="Proteomes" id="UP000761423"/>
    </source>
</evidence>
<protein>
    <submittedName>
        <fullName evidence="1">Uncharacterized protein</fullName>
    </submittedName>
</protein>